<keyword evidence="2" id="KW-0238">DNA-binding</keyword>
<dbReference type="Proteomes" id="UP000265619">
    <property type="component" value="Unassembled WGS sequence"/>
</dbReference>
<comment type="caution">
    <text evidence="5">The sequence shown here is derived from an EMBL/GenBank/DDBJ whole genome shotgun (WGS) entry which is preliminary data.</text>
</comment>
<dbReference type="AlphaFoldDB" id="A0A9X8GVL4"/>
<proteinExistence type="predicted"/>
<keyword evidence="3" id="KW-0804">Transcription</keyword>
<dbReference type="OrthoDB" id="185346at2"/>
<name>A0A9X8GVL4_9BURK</name>
<dbReference type="GO" id="GO:0003700">
    <property type="term" value="F:DNA-binding transcription factor activity"/>
    <property type="evidence" value="ECO:0007669"/>
    <property type="project" value="InterPro"/>
</dbReference>
<feature type="domain" description="HTH araC/xylS-type" evidence="4">
    <location>
        <begin position="226"/>
        <end position="325"/>
    </location>
</feature>
<dbReference type="Pfam" id="PF12833">
    <property type="entry name" value="HTH_18"/>
    <property type="match status" value="1"/>
</dbReference>
<dbReference type="SMART" id="SM00342">
    <property type="entry name" value="HTH_ARAC"/>
    <property type="match status" value="1"/>
</dbReference>
<dbReference type="InterPro" id="IPR018060">
    <property type="entry name" value="HTH_AraC"/>
</dbReference>
<dbReference type="PROSITE" id="PS00041">
    <property type="entry name" value="HTH_ARAC_FAMILY_1"/>
    <property type="match status" value="1"/>
</dbReference>
<dbReference type="PANTHER" id="PTHR46796:SF12">
    <property type="entry name" value="HTH-TYPE DNA-BINDING TRANSCRIPTIONAL ACTIVATOR EUTR"/>
    <property type="match status" value="1"/>
</dbReference>
<dbReference type="PANTHER" id="PTHR46796">
    <property type="entry name" value="HTH-TYPE TRANSCRIPTIONAL ACTIVATOR RHAS-RELATED"/>
    <property type="match status" value="1"/>
</dbReference>
<evidence type="ECO:0000256" key="3">
    <source>
        <dbReference type="ARBA" id="ARBA00023163"/>
    </source>
</evidence>
<sequence>MNCQTASALPVSAPAAATRWTLSTHDIDAYASGQNGWHLACDMLSGGSFAGFLDHVQLPGLRLVRETTNRALRQHGEMNPDCCGFALTCRQDGEARFSGQRLDTESVMVGRCDELDLCSPPGFELTGIVVDNALLQSLTERLNDREPPAWLERRVVLHFDDTTMQSLRGTLRGAFAALDAMPALLDDPVATMQLRDDVLLAWLHALPEDVDLRELRSTEAHRRVVRRACELMMSRPDEPLSMLQVCSRIGASQRKLNYCFQETLGLSPARYLRALRLNGVRRALKQPESHSVQDIAAHWGFWHLSQFATDYRRQFGELPSQTLRGAALTRH</sequence>
<evidence type="ECO:0000313" key="6">
    <source>
        <dbReference type="Proteomes" id="UP000265619"/>
    </source>
</evidence>
<accession>A0A9X8GVL4</accession>
<dbReference type="EMBL" id="QXMN01000014">
    <property type="protein sequence ID" value="RIX79890.1"/>
    <property type="molecule type" value="Genomic_DNA"/>
</dbReference>
<reference evidence="5 6" key="1">
    <citation type="submission" date="2018-09" db="EMBL/GenBank/DDBJ databases">
        <title>Acidovorax cavernicola nov. sp. isolated from Gruta de las Maravillas (Aracena, Spain).</title>
        <authorList>
            <person name="Jurado V."/>
            <person name="Gutierrez-Patricio S."/>
            <person name="Gonzalez-Pimentel J.L."/>
            <person name="Miller A.Z."/>
            <person name="Laiz L."/>
            <person name="Saiz-Jimenez C."/>
        </authorList>
    </citation>
    <scope>NUCLEOTIDE SEQUENCE [LARGE SCALE GENOMIC DNA]</scope>
    <source>
        <strain evidence="5 6">1011MAR4D40.2</strain>
    </source>
</reference>
<dbReference type="InterPro" id="IPR009057">
    <property type="entry name" value="Homeodomain-like_sf"/>
</dbReference>
<dbReference type="InterPro" id="IPR050204">
    <property type="entry name" value="AraC_XylS_family_regulators"/>
</dbReference>
<evidence type="ECO:0000313" key="5">
    <source>
        <dbReference type="EMBL" id="RIX79890.1"/>
    </source>
</evidence>
<evidence type="ECO:0000256" key="2">
    <source>
        <dbReference type="ARBA" id="ARBA00023125"/>
    </source>
</evidence>
<dbReference type="PROSITE" id="PS01124">
    <property type="entry name" value="HTH_ARAC_FAMILY_2"/>
    <property type="match status" value="1"/>
</dbReference>
<dbReference type="RefSeq" id="WP_119554043.1">
    <property type="nucleotide sequence ID" value="NZ_QXMN01000014.1"/>
</dbReference>
<keyword evidence="1" id="KW-0805">Transcription regulation</keyword>
<keyword evidence="6" id="KW-1185">Reference proteome</keyword>
<dbReference type="Gene3D" id="1.10.10.60">
    <property type="entry name" value="Homeodomain-like"/>
    <property type="match status" value="1"/>
</dbReference>
<dbReference type="SUPFAM" id="SSF46689">
    <property type="entry name" value="Homeodomain-like"/>
    <property type="match status" value="2"/>
</dbReference>
<dbReference type="InterPro" id="IPR018062">
    <property type="entry name" value="HTH_AraC-typ_CS"/>
</dbReference>
<gene>
    <name evidence="5" type="ORF">D3H34_13615</name>
</gene>
<protein>
    <submittedName>
        <fullName evidence="5">Helix-turn-helix domain-containing protein</fullName>
    </submittedName>
</protein>
<organism evidence="5 6">
    <name type="scientific">Acidovorax cavernicola</name>
    <dbReference type="NCBI Taxonomy" id="1675792"/>
    <lineage>
        <taxon>Bacteria</taxon>
        <taxon>Pseudomonadati</taxon>
        <taxon>Pseudomonadota</taxon>
        <taxon>Betaproteobacteria</taxon>
        <taxon>Burkholderiales</taxon>
        <taxon>Comamonadaceae</taxon>
        <taxon>Acidovorax</taxon>
    </lineage>
</organism>
<evidence type="ECO:0000256" key="1">
    <source>
        <dbReference type="ARBA" id="ARBA00023015"/>
    </source>
</evidence>
<dbReference type="GO" id="GO:0043565">
    <property type="term" value="F:sequence-specific DNA binding"/>
    <property type="evidence" value="ECO:0007669"/>
    <property type="project" value="InterPro"/>
</dbReference>
<evidence type="ECO:0000259" key="4">
    <source>
        <dbReference type="PROSITE" id="PS01124"/>
    </source>
</evidence>